<dbReference type="SUPFAM" id="SSF49785">
    <property type="entry name" value="Galactose-binding domain-like"/>
    <property type="match status" value="1"/>
</dbReference>
<dbReference type="PANTHER" id="PTHR33307:SF6">
    <property type="entry name" value="ALPHA-RHAMNOSIDASE (EUROFUNG)-RELATED"/>
    <property type="match status" value="1"/>
</dbReference>
<dbReference type="Pfam" id="PF05592">
    <property type="entry name" value="Bac_rhamnosid"/>
    <property type="match status" value="1"/>
</dbReference>
<evidence type="ECO:0000313" key="6">
    <source>
        <dbReference type="EMBL" id="EIG23980.1"/>
    </source>
</evidence>
<dbReference type="GO" id="GO:0030596">
    <property type="term" value="F:alpha-L-rhamnosidase activity"/>
    <property type="evidence" value="ECO:0007669"/>
    <property type="project" value="UniProtKB-EC"/>
</dbReference>
<feature type="domain" description="Alpha-L-rhamnosidase concanavalin-like" evidence="3">
    <location>
        <begin position="239"/>
        <end position="333"/>
    </location>
</feature>
<evidence type="ECO:0000313" key="7">
    <source>
        <dbReference type="Proteomes" id="UP000003357"/>
    </source>
</evidence>
<evidence type="ECO:0000256" key="2">
    <source>
        <dbReference type="ARBA" id="ARBA00012652"/>
    </source>
</evidence>
<dbReference type="AlphaFoldDB" id="I2NDR9"/>
<evidence type="ECO:0000259" key="3">
    <source>
        <dbReference type="Pfam" id="PF05592"/>
    </source>
</evidence>
<evidence type="ECO:0000259" key="4">
    <source>
        <dbReference type="Pfam" id="PF08531"/>
    </source>
</evidence>
<dbReference type="Gene3D" id="1.50.10.10">
    <property type="match status" value="1"/>
</dbReference>
<dbReference type="SUPFAM" id="SSF48208">
    <property type="entry name" value="Six-hairpin glycosidases"/>
    <property type="match status" value="1"/>
</dbReference>
<protein>
    <recommendedName>
        <fullName evidence="2">alpha-L-rhamnosidase</fullName>
        <ecNumber evidence="2">3.2.1.40</ecNumber>
    </recommendedName>
</protein>
<reference evidence="6 7" key="1">
    <citation type="submission" date="2012-04" db="EMBL/GenBank/DDBJ databases">
        <authorList>
            <person name="Harkins D.M."/>
            <person name="Madupu R."/>
            <person name="Durkin A.S."/>
            <person name="Torralba M."/>
            <person name="Methe B."/>
            <person name="Sutton G.G."/>
            <person name="Nelson K.E."/>
        </authorList>
    </citation>
    <scope>NUCLEOTIDE SEQUENCE [LARGE SCALE GENOMIC DNA]</scope>
    <source>
        <strain evidence="6 7">F0449</strain>
    </source>
</reference>
<dbReference type="PANTHER" id="PTHR33307">
    <property type="entry name" value="ALPHA-RHAMNOSIDASE (EUROFUNG)"/>
    <property type="match status" value="1"/>
</dbReference>
<feature type="domain" description="Bacterial alpha-L-rhamnosidase N-terminal" evidence="4">
    <location>
        <begin position="61"/>
        <end position="195"/>
    </location>
</feature>
<dbReference type="InterPro" id="IPR008979">
    <property type="entry name" value="Galactose-bd-like_sf"/>
</dbReference>
<gene>
    <name evidence="6" type="ORF">HMPREF9971_0252</name>
</gene>
<dbReference type="GO" id="GO:0005975">
    <property type="term" value="P:carbohydrate metabolic process"/>
    <property type="evidence" value="ECO:0007669"/>
    <property type="project" value="InterPro"/>
</dbReference>
<dbReference type="InterPro" id="IPR013737">
    <property type="entry name" value="Bac_rhamnosid_N"/>
</dbReference>
<name>I2NDR9_STRPA</name>
<dbReference type="Pfam" id="PF08531">
    <property type="entry name" value="Bac_rhamnosid_N"/>
    <property type="match status" value="1"/>
</dbReference>
<dbReference type="RefSeq" id="WP_003018796.1">
    <property type="nucleotide sequence ID" value="NZ_AJMV01000126.1"/>
</dbReference>
<feature type="domain" description="Alpha-L-rhamnosidase six-hairpin glycosidase" evidence="5">
    <location>
        <begin position="339"/>
        <end position="691"/>
    </location>
</feature>
<dbReference type="Pfam" id="PF17389">
    <property type="entry name" value="Bac_rhamnosid6H"/>
    <property type="match status" value="1"/>
</dbReference>
<dbReference type="InterPro" id="IPR012341">
    <property type="entry name" value="6hp_glycosidase-like_sf"/>
</dbReference>
<dbReference type="Gene3D" id="2.60.120.260">
    <property type="entry name" value="Galactose-binding domain-like"/>
    <property type="match status" value="2"/>
</dbReference>
<dbReference type="Proteomes" id="UP000003357">
    <property type="component" value="Unassembled WGS sequence"/>
</dbReference>
<dbReference type="PATRIC" id="fig|1095733.3.peg.1787"/>
<organism evidence="6 7">
    <name type="scientific">Streptococcus parasanguinis F0449</name>
    <dbReference type="NCBI Taxonomy" id="1095733"/>
    <lineage>
        <taxon>Bacteria</taxon>
        <taxon>Bacillati</taxon>
        <taxon>Bacillota</taxon>
        <taxon>Bacilli</taxon>
        <taxon>Lactobacillales</taxon>
        <taxon>Streptococcaceae</taxon>
        <taxon>Streptococcus</taxon>
    </lineage>
</organism>
<comment type="catalytic activity">
    <reaction evidence="1">
        <text>Hydrolysis of terminal non-reducing alpha-L-rhamnose residues in alpha-L-rhamnosides.</text>
        <dbReference type="EC" id="3.2.1.40"/>
    </reaction>
</comment>
<proteinExistence type="predicted"/>
<dbReference type="InterPro" id="IPR016007">
    <property type="entry name" value="Alpha_rhamnosid"/>
</dbReference>
<evidence type="ECO:0000256" key="1">
    <source>
        <dbReference type="ARBA" id="ARBA00001445"/>
    </source>
</evidence>
<dbReference type="InterPro" id="IPR008902">
    <property type="entry name" value="Rhamnosid_concanavalin"/>
</dbReference>
<comment type="caution">
    <text evidence="6">The sequence shown here is derived from an EMBL/GenBank/DDBJ whole genome shotgun (WGS) entry which is preliminary data.</text>
</comment>
<evidence type="ECO:0000259" key="5">
    <source>
        <dbReference type="Pfam" id="PF17389"/>
    </source>
</evidence>
<sequence>MDIKEQKWKGYWITTERARISKEPEFTLEEMFSGKLRPQAPVEERLHPTVYFKRLFTIRESVKQAELTITSKGIYQAFLNGKNVTEAIFTPDYTEYAEFLMYQTYDVTALLKEGENVLAVEVADGWYAGRISVQGGSAQFGDQLALLADLKISYENGQVEYIASDKNFSAGCGKHVYADIQIGEKQDLRLDDQWKVSLSPLPETVYEMVSDYAALVPQEGPLVYRQEVLPAQKIWKEGDSLIVDFGQVIAGRIRLRTELAYGQEVILDHAEALNEKGIFFKNIIGRNKDARDIFIGRGQNEILEPDFTFHGFRYVKVTGLLQLDLDQIEAIAIYSKMNRTGWFTTSNREVNQLLSNILWSQKGNMLSIPTDCPQRERVGWTGDMQVFAPSSTFYLDTNDFIQRWLKNVRISQRDTGEIVDYSPMPLDGKNAVFTGSYASAGWGDAIIIVPWTLYQRYNNKKVLQDNYEAMLKWFTFEQASASGDKVGDCRYIWDTQFHYGDWMFPSFMMKDPNPMKTAEVTKDLVATAFLAHSAELLGKISHILGKEATPFKDYAEQVKRVFSKYFVTNDGILTSDYQGCYVLALAFKLVPETIERQLVDRLVQLVHDNGDRLDTGFLSVPYLLDVLCQHGHSQLAKTIFFQDACPSWFYEVHHGATTIWESWAGIQPDGTVGTFSFNHYAFGCVLDWMIRETVGLKTQEPGYSSVQIKPSIEIVDDFDFCYETISGLIRICKKGKKWMIRHPKEMKVSIDLNLVDGVLVDECLNV</sequence>
<dbReference type="InterPro" id="IPR035396">
    <property type="entry name" value="Bac_rhamnosid6H"/>
</dbReference>
<accession>I2NDR9</accession>
<dbReference type="EC" id="3.2.1.40" evidence="2"/>
<dbReference type="EMBL" id="AJMV01000126">
    <property type="protein sequence ID" value="EIG23980.1"/>
    <property type="molecule type" value="Genomic_DNA"/>
</dbReference>
<dbReference type="InterPro" id="IPR008928">
    <property type="entry name" value="6-hairpin_glycosidase_sf"/>
</dbReference>